<dbReference type="WBParaSite" id="SSTP_0001127000.1">
    <property type="protein sequence ID" value="SSTP_0001127000.1"/>
    <property type="gene ID" value="SSTP_0001127000"/>
</dbReference>
<evidence type="ECO:0000313" key="3">
    <source>
        <dbReference type="WBParaSite" id="TCONS_00015167.p1"/>
    </source>
</evidence>
<evidence type="ECO:0000313" key="1">
    <source>
        <dbReference type="Proteomes" id="UP000035681"/>
    </source>
</evidence>
<accession>A0A0K0EP84</accession>
<reference evidence="2" key="1">
    <citation type="submission" date="2015-08" db="UniProtKB">
        <authorList>
            <consortium name="WormBaseParasite"/>
        </authorList>
    </citation>
    <scope>IDENTIFICATION</scope>
</reference>
<keyword evidence="1" id="KW-1185">Reference proteome</keyword>
<dbReference type="WBParaSite" id="TCONS_00015167.p1">
    <property type="protein sequence ID" value="TCONS_00015167.p1"/>
    <property type="gene ID" value="XLOC_010388"/>
</dbReference>
<evidence type="ECO:0000313" key="2">
    <source>
        <dbReference type="WBParaSite" id="SSTP_0001127000.1"/>
    </source>
</evidence>
<dbReference type="AlphaFoldDB" id="A0A0K0EP84"/>
<organism evidence="2">
    <name type="scientific">Strongyloides stercoralis</name>
    <name type="common">Threadworm</name>
    <dbReference type="NCBI Taxonomy" id="6248"/>
    <lineage>
        <taxon>Eukaryota</taxon>
        <taxon>Metazoa</taxon>
        <taxon>Ecdysozoa</taxon>
        <taxon>Nematoda</taxon>
        <taxon>Chromadorea</taxon>
        <taxon>Rhabditida</taxon>
        <taxon>Tylenchina</taxon>
        <taxon>Panagrolaimomorpha</taxon>
        <taxon>Strongyloidoidea</taxon>
        <taxon>Strongyloididae</taxon>
        <taxon>Strongyloides</taxon>
    </lineage>
</organism>
<dbReference type="Proteomes" id="UP000035681">
    <property type="component" value="Unplaced"/>
</dbReference>
<name>A0A0K0EP84_STRER</name>
<sequence>MLHQYMLDVIEIEERNILKPIKLTSYYWITTITKRASLFFDSVAVGETFNYDFGKNAKSLRITRDEGEEILHAGQKSKHSNVELSKDGILKISPVTENDFATYAVIMNKETKVDGAVIAVGPPTLNLKKKE</sequence>
<proteinExistence type="predicted"/>
<protein>
    <submittedName>
        <fullName evidence="2">Glyco_hydro2_C5 domain-containing protein</fullName>
    </submittedName>
    <submittedName>
        <fullName evidence="3">Polybromo-1</fullName>
    </submittedName>
</protein>